<feature type="compositionally biased region" description="Basic and acidic residues" evidence="1">
    <location>
        <begin position="97"/>
        <end position="106"/>
    </location>
</feature>
<accession>A0A922CMN1</accession>
<sequence length="425" mass="47379">MWWVVCVVSLVTVGAAAQFHHHGGYDGQDRDHFLDDEAPAPTSDSSPYALTRVRRSMDGDVRTLDPDEIDDVQGAIQQLLSGRNVDFAPTRSSSKYSMERNKKQDDTTGSAFDITVTTTDTQQTFTDLTPSRSHFTSASMNMERDWLRESEILRQRRIGASTDQSTANTTATEESTTTTVATTTIPKFDIDALLAIVANLTYDYDTNLTHELNETLQRYSIPTCATPTTTTTTTASTVTTEKWYSTMVVAKCFVCGMDASGIPQDAYCADAFATDFLPLVPVDARAKGHIARFRKYCRYFDVNNFQLNHSDPRAVLGRWTGGCAVRWIDLSGVYTQRTCRNRVRPATGRHYGSKRMAKLELTLSNMDDGCIISPMATLVPLSRGVSLYARFHACVCTGNWCNKAVVKQQWTGWSWLLLVVVDILR</sequence>
<gene>
    <name evidence="3" type="ORF">O3G_MSEX007234</name>
</gene>
<comment type="caution">
    <text evidence="3">The sequence shown here is derived from an EMBL/GenBank/DDBJ whole genome shotgun (WGS) entry which is preliminary data.</text>
</comment>
<dbReference type="Proteomes" id="UP000791440">
    <property type="component" value="Unassembled WGS sequence"/>
</dbReference>
<reference evidence="3" key="2">
    <citation type="submission" date="2020-12" db="EMBL/GenBank/DDBJ databases">
        <authorList>
            <person name="Kanost M."/>
        </authorList>
    </citation>
    <scope>NUCLEOTIDE SEQUENCE</scope>
</reference>
<organism evidence="3 4">
    <name type="scientific">Manduca sexta</name>
    <name type="common">Tobacco hawkmoth</name>
    <name type="synonym">Tobacco hornworm</name>
    <dbReference type="NCBI Taxonomy" id="7130"/>
    <lineage>
        <taxon>Eukaryota</taxon>
        <taxon>Metazoa</taxon>
        <taxon>Ecdysozoa</taxon>
        <taxon>Arthropoda</taxon>
        <taxon>Hexapoda</taxon>
        <taxon>Insecta</taxon>
        <taxon>Pterygota</taxon>
        <taxon>Neoptera</taxon>
        <taxon>Endopterygota</taxon>
        <taxon>Lepidoptera</taxon>
        <taxon>Glossata</taxon>
        <taxon>Ditrysia</taxon>
        <taxon>Bombycoidea</taxon>
        <taxon>Sphingidae</taxon>
        <taxon>Sphinginae</taxon>
        <taxon>Sphingini</taxon>
        <taxon>Manduca</taxon>
    </lineage>
</organism>
<feature type="region of interest" description="Disordered" evidence="1">
    <location>
        <begin position="90"/>
        <end position="110"/>
    </location>
</feature>
<proteinExistence type="predicted"/>
<keyword evidence="2" id="KW-0732">Signal</keyword>
<reference evidence="3" key="1">
    <citation type="journal article" date="2016" name="Insect Biochem. Mol. Biol.">
        <title>Multifaceted biological insights from a draft genome sequence of the tobacco hornworm moth, Manduca sexta.</title>
        <authorList>
            <person name="Kanost M.R."/>
            <person name="Arrese E.L."/>
            <person name="Cao X."/>
            <person name="Chen Y.R."/>
            <person name="Chellapilla S."/>
            <person name="Goldsmith M.R."/>
            <person name="Grosse-Wilde E."/>
            <person name="Heckel D.G."/>
            <person name="Herndon N."/>
            <person name="Jiang H."/>
            <person name="Papanicolaou A."/>
            <person name="Qu J."/>
            <person name="Soulages J.L."/>
            <person name="Vogel H."/>
            <person name="Walters J."/>
            <person name="Waterhouse R.M."/>
            <person name="Ahn S.J."/>
            <person name="Almeida F.C."/>
            <person name="An C."/>
            <person name="Aqrawi P."/>
            <person name="Bretschneider A."/>
            <person name="Bryant W.B."/>
            <person name="Bucks S."/>
            <person name="Chao H."/>
            <person name="Chevignon G."/>
            <person name="Christen J.M."/>
            <person name="Clarke D.F."/>
            <person name="Dittmer N.T."/>
            <person name="Ferguson L.C.F."/>
            <person name="Garavelou S."/>
            <person name="Gordon K.H.J."/>
            <person name="Gunaratna R.T."/>
            <person name="Han Y."/>
            <person name="Hauser F."/>
            <person name="He Y."/>
            <person name="Heidel-Fischer H."/>
            <person name="Hirsh A."/>
            <person name="Hu Y."/>
            <person name="Jiang H."/>
            <person name="Kalra D."/>
            <person name="Klinner C."/>
            <person name="Konig C."/>
            <person name="Kovar C."/>
            <person name="Kroll A.R."/>
            <person name="Kuwar S.S."/>
            <person name="Lee S.L."/>
            <person name="Lehman R."/>
            <person name="Li K."/>
            <person name="Li Z."/>
            <person name="Liang H."/>
            <person name="Lovelace S."/>
            <person name="Lu Z."/>
            <person name="Mansfield J.H."/>
            <person name="McCulloch K.J."/>
            <person name="Mathew T."/>
            <person name="Morton B."/>
            <person name="Muzny D.M."/>
            <person name="Neunemann D."/>
            <person name="Ongeri F."/>
            <person name="Pauchet Y."/>
            <person name="Pu L.L."/>
            <person name="Pyrousis I."/>
            <person name="Rao X.J."/>
            <person name="Redding A."/>
            <person name="Roesel C."/>
            <person name="Sanchez-Gracia A."/>
            <person name="Schaack S."/>
            <person name="Shukla A."/>
            <person name="Tetreau G."/>
            <person name="Wang Y."/>
            <person name="Xiong G.H."/>
            <person name="Traut W."/>
            <person name="Walsh T.K."/>
            <person name="Worley K.C."/>
            <person name="Wu D."/>
            <person name="Wu W."/>
            <person name="Wu Y.Q."/>
            <person name="Zhang X."/>
            <person name="Zou Z."/>
            <person name="Zucker H."/>
            <person name="Briscoe A.D."/>
            <person name="Burmester T."/>
            <person name="Clem R.J."/>
            <person name="Feyereisen R."/>
            <person name="Grimmelikhuijzen C.J.P."/>
            <person name="Hamodrakas S.J."/>
            <person name="Hansson B.S."/>
            <person name="Huguet E."/>
            <person name="Jermiin L.S."/>
            <person name="Lan Q."/>
            <person name="Lehman H.K."/>
            <person name="Lorenzen M."/>
            <person name="Merzendorfer H."/>
            <person name="Michalopoulos I."/>
            <person name="Morton D.B."/>
            <person name="Muthukrishnan S."/>
            <person name="Oakeshott J.G."/>
            <person name="Palmer W."/>
            <person name="Park Y."/>
            <person name="Passarelli A.L."/>
            <person name="Rozas J."/>
            <person name="Schwartz L.M."/>
            <person name="Smith W."/>
            <person name="Southgate A."/>
            <person name="Vilcinskas A."/>
            <person name="Vogt R."/>
            <person name="Wang P."/>
            <person name="Werren J."/>
            <person name="Yu X.Q."/>
            <person name="Zhou J.J."/>
            <person name="Brown S.J."/>
            <person name="Scherer S.E."/>
            <person name="Richards S."/>
            <person name="Blissard G.W."/>
        </authorList>
    </citation>
    <scope>NUCLEOTIDE SEQUENCE</scope>
</reference>
<protein>
    <submittedName>
        <fullName evidence="3">Uncharacterized protein</fullName>
    </submittedName>
</protein>
<evidence type="ECO:0000313" key="4">
    <source>
        <dbReference type="Proteomes" id="UP000791440"/>
    </source>
</evidence>
<dbReference type="EMBL" id="JH668410">
    <property type="protein sequence ID" value="KAG6451551.1"/>
    <property type="molecule type" value="Genomic_DNA"/>
</dbReference>
<dbReference type="AlphaFoldDB" id="A0A922CMN1"/>
<evidence type="ECO:0000256" key="1">
    <source>
        <dbReference type="SAM" id="MobiDB-lite"/>
    </source>
</evidence>
<name>A0A922CMN1_MANSE</name>
<keyword evidence="4" id="KW-1185">Reference proteome</keyword>
<evidence type="ECO:0000256" key="2">
    <source>
        <dbReference type="SAM" id="SignalP"/>
    </source>
</evidence>
<feature type="chain" id="PRO_5037093017" evidence="2">
    <location>
        <begin position="17"/>
        <end position="425"/>
    </location>
</feature>
<dbReference type="OrthoDB" id="7486254at2759"/>
<feature type="signal peptide" evidence="2">
    <location>
        <begin position="1"/>
        <end position="16"/>
    </location>
</feature>
<evidence type="ECO:0000313" key="3">
    <source>
        <dbReference type="EMBL" id="KAG6451551.1"/>
    </source>
</evidence>